<accession>A0A1H7T4X3</accession>
<keyword evidence="1" id="KW-0472">Membrane</keyword>
<dbReference type="AlphaFoldDB" id="A0A1H7T4X3"/>
<gene>
    <name evidence="2" type="ORF">SAMN05216382_2662</name>
</gene>
<dbReference type="EMBL" id="FNZZ01000005">
    <property type="protein sequence ID" value="SEL79595.1"/>
    <property type="molecule type" value="Genomic_DNA"/>
</dbReference>
<reference evidence="3" key="1">
    <citation type="submission" date="2016-10" db="EMBL/GenBank/DDBJ databases">
        <authorList>
            <person name="Varghese N."/>
            <person name="Submissions S."/>
        </authorList>
    </citation>
    <scope>NUCLEOTIDE SEQUENCE [LARGE SCALE GENOMIC DNA]</scope>
    <source>
        <strain evidence="3">JS21-1</strain>
    </source>
</reference>
<name>A0A1H7T4X3_9SPHN</name>
<dbReference type="Proteomes" id="UP000199214">
    <property type="component" value="Unassembled WGS sequence"/>
</dbReference>
<organism evidence="2 3">
    <name type="scientific">Sphingomonas palmae</name>
    <dbReference type="NCBI Taxonomy" id="1855283"/>
    <lineage>
        <taxon>Bacteria</taxon>
        <taxon>Pseudomonadati</taxon>
        <taxon>Pseudomonadota</taxon>
        <taxon>Alphaproteobacteria</taxon>
        <taxon>Sphingomonadales</taxon>
        <taxon>Sphingomonadaceae</taxon>
        <taxon>Sphingomonas</taxon>
    </lineage>
</organism>
<protein>
    <recommendedName>
        <fullName evidence="4">DoxX-like family protein</fullName>
    </recommendedName>
</protein>
<evidence type="ECO:0008006" key="4">
    <source>
        <dbReference type="Google" id="ProtNLM"/>
    </source>
</evidence>
<proteinExistence type="predicted"/>
<sequence>MRRVAWTRLWSLALAIGLVAHAVFRAAAHAWLGEATITLEAVGAMLLVRSRTRPVGVMVGAAAAALAACVAFLTAEVEASLAPCLLLGALLLLGRRMDRERSGHRPRLHSPVRR</sequence>
<dbReference type="STRING" id="1855283.SAMN05216382_2662"/>
<keyword evidence="1" id="KW-1133">Transmembrane helix</keyword>
<feature type="transmembrane region" description="Helical" evidence="1">
    <location>
        <begin position="79"/>
        <end position="97"/>
    </location>
</feature>
<evidence type="ECO:0000313" key="3">
    <source>
        <dbReference type="Proteomes" id="UP000199214"/>
    </source>
</evidence>
<keyword evidence="3" id="KW-1185">Reference proteome</keyword>
<keyword evidence="1" id="KW-0812">Transmembrane</keyword>
<feature type="transmembrane region" description="Helical" evidence="1">
    <location>
        <begin position="30"/>
        <end position="48"/>
    </location>
</feature>
<feature type="transmembrane region" description="Helical" evidence="1">
    <location>
        <begin position="7"/>
        <end position="24"/>
    </location>
</feature>
<evidence type="ECO:0000313" key="2">
    <source>
        <dbReference type="EMBL" id="SEL79595.1"/>
    </source>
</evidence>
<evidence type="ECO:0000256" key="1">
    <source>
        <dbReference type="SAM" id="Phobius"/>
    </source>
</evidence>
<feature type="transmembrane region" description="Helical" evidence="1">
    <location>
        <begin position="55"/>
        <end position="73"/>
    </location>
</feature>